<feature type="domain" description="Peptidase S74" evidence="3">
    <location>
        <begin position="290"/>
        <end position="392"/>
    </location>
</feature>
<feature type="coiled-coil region" evidence="1">
    <location>
        <begin position="378"/>
        <end position="419"/>
    </location>
</feature>
<evidence type="ECO:0000259" key="3">
    <source>
        <dbReference type="PROSITE" id="PS51688"/>
    </source>
</evidence>
<dbReference type="AlphaFoldDB" id="A0AAU8FP34"/>
<accession>A0AAU8FP34</accession>
<proteinExistence type="predicted"/>
<reference evidence="4" key="1">
    <citation type="submission" date="2024-06" db="EMBL/GenBank/DDBJ databases">
        <title>Sequencing and assembly of the genome of Dyadobacter sp. strain 676, a symbiont of Cyamopsis tetragonoloba.</title>
        <authorList>
            <person name="Guro P."/>
            <person name="Sazanova A."/>
            <person name="Kuznetsova I."/>
            <person name="Belimov A."/>
            <person name="Safronova V."/>
        </authorList>
    </citation>
    <scope>NUCLEOTIDE SEQUENCE</scope>
    <source>
        <strain evidence="4">676</strain>
    </source>
</reference>
<sequence>MKRIYQFVAVLSLAHTMVLNGYAQTHYGVGAGTQGIGHAFFGTEAGTVNTASGSTFLGHQAGISNTTGFWNTFVGNNAGYGCVNGSKNTYVGLEAGYFGNGTGNTFLGMSAGHGNVGEMNVFIGLETGQNSVQGSKNTFLGAGAGLSSDASFNTFVGYRTGYSTTSGVSNTFIGNEAGYSNATGAANAFLGAKAGLLNTDGRYNAFLGSRAGAENTTGERNTYLGYNSGGEPTLINASAIGADAKVLSSNSLVLGNKANVGIGVSAPSFQLHLSTDAAAKAGSPDWIVASDSRLKKNITDFTDGLDLLKQIKPVWFQYNGQAGIKTGDKKFVGIIAQEMQKIAPYTIGTFMHQDSLGNKTEYLDYDANAVTYILINSVKEQQQIIEQKDAELKEVNTQVAALSKRLEQLERIVASNTAKPLNGSAARMEPNTNGVVFEQNVPNGFSGNSAIKYFIPQSVKEATVEVYSVNGVKVNSYVVKERGEG</sequence>
<dbReference type="RefSeq" id="WP_353721440.1">
    <property type="nucleotide sequence ID" value="NZ_CP159289.1"/>
</dbReference>
<protein>
    <submittedName>
        <fullName evidence="4">Tail fiber domain-containing protein</fullName>
    </submittedName>
</protein>
<evidence type="ECO:0000313" key="4">
    <source>
        <dbReference type="EMBL" id="XCH26144.1"/>
    </source>
</evidence>
<dbReference type="InterPro" id="IPR036388">
    <property type="entry name" value="WH-like_DNA-bd_sf"/>
</dbReference>
<feature type="chain" id="PRO_5043437178" evidence="2">
    <location>
        <begin position="24"/>
        <end position="485"/>
    </location>
</feature>
<dbReference type="PROSITE" id="PS51688">
    <property type="entry name" value="ICA"/>
    <property type="match status" value="1"/>
</dbReference>
<organism evidence="4">
    <name type="scientific">Dyadobacter sp. 676</name>
    <dbReference type="NCBI Taxonomy" id="3088362"/>
    <lineage>
        <taxon>Bacteria</taxon>
        <taxon>Pseudomonadati</taxon>
        <taxon>Bacteroidota</taxon>
        <taxon>Cytophagia</taxon>
        <taxon>Cytophagales</taxon>
        <taxon>Spirosomataceae</taxon>
        <taxon>Dyadobacter</taxon>
    </lineage>
</organism>
<feature type="signal peptide" evidence="2">
    <location>
        <begin position="1"/>
        <end position="23"/>
    </location>
</feature>
<evidence type="ECO:0000256" key="1">
    <source>
        <dbReference type="SAM" id="Coils"/>
    </source>
</evidence>
<dbReference type="EMBL" id="CP159289">
    <property type="protein sequence ID" value="XCH26144.1"/>
    <property type="molecule type" value="Genomic_DNA"/>
</dbReference>
<dbReference type="InterPro" id="IPR030392">
    <property type="entry name" value="S74_ICA"/>
</dbReference>
<name>A0AAU8FP34_9BACT</name>
<dbReference type="Gene3D" id="1.10.10.10">
    <property type="entry name" value="Winged helix-like DNA-binding domain superfamily/Winged helix DNA-binding domain"/>
    <property type="match status" value="1"/>
</dbReference>
<evidence type="ECO:0000256" key="2">
    <source>
        <dbReference type="SAM" id="SignalP"/>
    </source>
</evidence>
<keyword evidence="2" id="KW-0732">Signal</keyword>
<dbReference type="Pfam" id="PF13884">
    <property type="entry name" value="Peptidase_S74"/>
    <property type="match status" value="1"/>
</dbReference>
<keyword evidence="1" id="KW-0175">Coiled coil</keyword>
<gene>
    <name evidence="4" type="ORF">ABV298_07025</name>
</gene>